<proteinExistence type="predicted"/>
<dbReference type="InterPro" id="IPR044855">
    <property type="entry name" value="CoA-Trfase_III_dom3_sf"/>
</dbReference>
<accession>A0ABW3G8T7</accession>
<dbReference type="EMBL" id="JBHTIL010000001">
    <property type="protein sequence ID" value="MFD0926689.1"/>
    <property type="molecule type" value="Genomic_DNA"/>
</dbReference>
<evidence type="ECO:0000313" key="1">
    <source>
        <dbReference type="EMBL" id="MFD0926689.1"/>
    </source>
</evidence>
<name>A0ABW3G8T7_9NOCA</name>
<gene>
    <name evidence="1" type="ORF">ACFQ04_13180</name>
</gene>
<dbReference type="Pfam" id="PF02515">
    <property type="entry name" value="CoA_transf_3"/>
    <property type="match status" value="1"/>
</dbReference>
<evidence type="ECO:0000313" key="2">
    <source>
        <dbReference type="Proteomes" id="UP001597068"/>
    </source>
</evidence>
<dbReference type="PANTHER" id="PTHR48228">
    <property type="entry name" value="SUCCINYL-COA--D-CITRAMALATE COA-TRANSFERASE"/>
    <property type="match status" value="1"/>
</dbReference>
<dbReference type="RefSeq" id="WP_308214057.1">
    <property type="nucleotide sequence ID" value="NZ_BAAAMO010000002.1"/>
</dbReference>
<dbReference type="SUPFAM" id="SSF89796">
    <property type="entry name" value="CoA-transferase family III (CaiB/BaiF)"/>
    <property type="match status" value="1"/>
</dbReference>
<dbReference type="InterPro" id="IPR050509">
    <property type="entry name" value="CoA-transferase_III"/>
</dbReference>
<organism evidence="1 2">
    <name type="scientific">Williamsia deligens</name>
    <dbReference type="NCBI Taxonomy" id="321325"/>
    <lineage>
        <taxon>Bacteria</taxon>
        <taxon>Bacillati</taxon>
        <taxon>Actinomycetota</taxon>
        <taxon>Actinomycetes</taxon>
        <taxon>Mycobacteriales</taxon>
        <taxon>Nocardiaceae</taxon>
        <taxon>Williamsia</taxon>
    </lineage>
</organism>
<reference evidence="2" key="1">
    <citation type="journal article" date="2019" name="Int. J. Syst. Evol. Microbiol.">
        <title>The Global Catalogue of Microorganisms (GCM) 10K type strain sequencing project: providing services to taxonomists for standard genome sequencing and annotation.</title>
        <authorList>
            <consortium name="The Broad Institute Genomics Platform"/>
            <consortium name="The Broad Institute Genome Sequencing Center for Infectious Disease"/>
            <person name="Wu L."/>
            <person name="Ma J."/>
        </authorList>
    </citation>
    <scope>NUCLEOTIDE SEQUENCE [LARGE SCALE GENOMIC DNA]</scope>
    <source>
        <strain evidence="2">CCUG 50873</strain>
    </source>
</reference>
<dbReference type="Gene3D" id="3.40.50.10540">
    <property type="entry name" value="Crotonobetainyl-coa:carnitine coa-transferase, domain 1"/>
    <property type="match status" value="1"/>
</dbReference>
<comment type="caution">
    <text evidence="1">The sequence shown here is derived from an EMBL/GenBank/DDBJ whole genome shotgun (WGS) entry which is preliminary data.</text>
</comment>
<keyword evidence="2" id="KW-1185">Reference proteome</keyword>
<protein>
    <submittedName>
        <fullName evidence="1">CaiB/BaiF CoA-transferase family protein</fullName>
    </submittedName>
</protein>
<dbReference type="PANTHER" id="PTHR48228:SF5">
    <property type="entry name" value="ALPHA-METHYLACYL-COA RACEMASE"/>
    <property type="match status" value="1"/>
</dbReference>
<dbReference type="InterPro" id="IPR023606">
    <property type="entry name" value="CoA-Trfase_III_dom_1_sf"/>
</dbReference>
<dbReference type="Gene3D" id="3.30.1540.10">
    <property type="entry name" value="formyl-coa transferase, domain 3"/>
    <property type="match status" value="1"/>
</dbReference>
<dbReference type="InterPro" id="IPR003673">
    <property type="entry name" value="CoA-Trfase_fam_III"/>
</dbReference>
<sequence length="365" mass="39266">MTYPGPLHGVRVLEMEAIGPVLHAGMMLADLGADIVRVSRPRRVDTADDGVTDADAAMLRGRVDVTVDLADPAEAERFRELVSRADILVEGFRPGTMEKRGFGPSECAAVNPRLIYGRMTGWGQSGPLARTAGHDLNYLAESGALEPIGPSGAPPTPPLNYVGNFGGGSMFLVVGILAALHDRTRTGLGQVVDAAMIDGASSLTSLVRSWRHAGRWSDDRGTNLLDGSAPFYRAYTCRDGRFVAVGALEDAFYDRFVRGLGLDPGDLPDRWDRGHWPHLTERLGDILRTRDRDEWADAFRGLDACVSPVLTLDEATATEHARQRAAFVASGPVTMPAPAPRLDRAGDAAPPLTHGDVDAAIARWR</sequence>
<dbReference type="Proteomes" id="UP001597068">
    <property type="component" value="Unassembled WGS sequence"/>
</dbReference>